<feature type="domain" description="OLD protein-like TOPRIM" evidence="2">
    <location>
        <begin position="375"/>
        <end position="437"/>
    </location>
</feature>
<evidence type="ECO:0000259" key="1">
    <source>
        <dbReference type="Pfam" id="PF13175"/>
    </source>
</evidence>
<dbReference type="PANTHER" id="PTHR32182:SF22">
    <property type="entry name" value="ATP-DEPENDENT ENDONUCLEASE, OLD FAMILY-RELATED"/>
    <property type="match status" value="1"/>
</dbReference>
<dbReference type="CDD" id="cd01026">
    <property type="entry name" value="TOPRIM_OLD"/>
    <property type="match status" value="1"/>
</dbReference>
<sequence>MKLKKLKIKNFRNFDDSEIELSNKNLIFGMNDVGKSNLIYALRLLFDHRARNSQIFDTDFHTCNTSKPIEICCYLDISEESEFKDIIIARAENASVDDNQYFIIKLSIELEDNKYISNLHWGSENESLLAVPMRGLNRTVLDDTFYCVFIPSQNDMISKFKEFKKELLGNHDKHVDDKDIEQTIRELNKSINAEISKLSTVKTMESDLNEQLVLFDKNYQIKISPNHTFGDLHHNLDIYMYDAKDEECEVEAKIYPTSGDGRVRKVMYSLISYLLNKGQAANGKIPILLIEEPENHLFISSQIELSKTIFNEGFSPYLFLVTHSPQLFFKISDEANLIRLFKRNGKIEINSEIAKITDDYNNLKNILMENLAQCLFVNRVLLVEGPSEKLLFEWVLDTLGCDRTDIIVQSIAGIYFDKYIQILKGLGIKIIIKTDNDIAKVSRKDELTALGFNRCIDLFNLLCDCEEKEKLDNVALGPNASESTILEAKDDFRNKILSNKNCFDEFSRLGIYLSKIDLEHDLAICLDKDDKFVKDLQESKWINMWEFTKNATHAEANKIFYHENFKCLKDLVDE</sequence>
<evidence type="ECO:0000313" key="4">
    <source>
        <dbReference type="Proteomes" id="UP001324384"/>
    </source>
</evidence>
<name>A0ABZ0WXU9_9GAMM</name>
<evidence type="ECO:0000259" key="2">
    <source>
        <dbReference type="Pfam" id="PF20469"/>
    </source>
</evidence>
<reference evidence="3 4" key="1">
    <citation type="submission" date="2023-12" db="EMBL/GenBank/DDBJ databases">
        <title>Genome sequencing and assembly of bacterial species from a model synthetic community.</title>
        <authorList>
            <person name="Hogle S.L."/>
        </authorList>
    </citation>
    <scope>NUCLEOTIDE SEQUENCE [LARGE SCALE GENOMIC DNA]</scope>
    <source>
        <strain evidence="3 4">HAMBI_2792</strain>
    </source>
</reference>
<protein>
    <submittedName>
        <fullName evidence="3">AAA family ATPase</fullName>
    </submittedName>
</protein>
<keyword evidence="4" id="KW-1185">Reference proteome</keyword>
<dbReference type="Gene3D" id="3.40.50.300">
    <property type="entry name" value="P-loop containing nucleotide triphosphate hydrolases"/>
    <property type="match status" value="1"/>
</dbReference>
<dbReference type="PANTHER" id="PTHR32182">
    <property type="entry name" value="DNA REPLICATION AND REPAIR PROTEIN RECF"/>
    <property type="match status" value="1"/>
</dbReference>
<evidence type="ECO:0000313" key="3">
    <source>
        <dbReference type="EMBL" id="WQE03892.1"/>
    </source>
</evidence>
<feature type="domain" description="Endonuclease GajA/Old nuclease/RecF-like AAA" evidence="1">
    <location>
        <begin position="1"/>
        <end position="326"/>
    </location>
</feature>
<dbReference type="InterPro" id="IPR041685">
    <property type="entry name" value="AAA_GajA/Old/RecF-like"/>
</dbReference>
<dbReference type="Pfam" id="PF13175">
    <property type="entry name" value="AAA_15"/>
    <property type="match status" value="1"/>
</dbReference>
<proteinExistence type="predicted"/>
<gene>
    <name evidence="3" type="ORF">U0021_09170</name>
</gene>
<accession>A0ABZ0WXU9</accession>
<dbReference type="Proteomes" id="UP001324384">
    <property type="component" value="Chromosome"/>
</dbReference>
<dbReference type="RefSeq" id="WP_114799998.1">
    <property type="nucleotide sequence ID" value="NZ_CP139961.1"/>
</dbReference>
<organism evidence="3 4">
    <name type="scientific">Moraxella canis</name>
    <dbReference type="NCBI Taxonomy" id="90239"/>
    <lineage>
        <taxon>Bacteria</taxon>
        <taxon>Pseudomonadati</taxon>
        <taxon>Pseudomonadota</taxon>
        <taxon>Gammaproteobacteria</taxon>
        <taxon>Moraxellales</taxon>
        <taxon>Moraxellaceae</taxon>
        <taxon>Moraxella</taxon>
    </lineage>
</organism>
<dbReference type="Pfam" id="PF20469">
    <property type="entry name" value="OLD-like_TOPRIM"/>
    <property type="match status" value="1"/>
</dbReference>
<dbReference type="InterPro" id="IPR034139">
    <property type="entry name" value="TOPRIM_OLD"/>
</dbReference>
<dbReference type="SUPFAM" id="SSF52540">
    <property type="entry name" value="P-loop containing nucleoside triphosphate hydrolases"/>
    <property type="match status" value="1"/>
</dbReference>
<dbReference type="InterPro" id="IPR027417">
    <property type="entry name" value="P-loop_NTPase"/>
</dbReference>
<dbReference type="EMBL" id="CP139961">
    <property type="protein sequence ID" value="WQE03892.1"/>
    <property type="molecule type" value="Genomic_DNA"/>
</dbReference>